<dbReference type="CDD" id="cd07067">
    <property type="entry name" value="HP_PGM_like"/>
    <property type="match status" value="1"/>
</dbReference>
<dbReference type="InterPro" id="IPR050275">
    <property type="entry name" value="PGM_Phosphatase"/>
</dbReference>
<dbReference type="InterPro" id="IPR013078">
    <property type="entry name" value="His_Pase_superF_clade-1"/>
</dbReference>
<dbReference type="Pfam" id="PF00300">
    <property type="entry name" value="His_Phos_1"/>
    <property type="match status" value="1"/>
</dbReference>
<evidence type="ECO:0000313" key="1">
    <source>
        <dbReference type="EMBL" id="BDP41491.1"/>
    </source>
</evidence>
<dbReference type="SMART" id="SM00855">
    <property type="entry name" value="PGAM"/>
    <property type="match status" value="1"/>
</dbReference>
<evidence type="ECO:0000313" key="2">
    <source>
        <dbReference type="Proteomes" id="UP001064971"/>
    </source>
</evidence>
<protein>
    <submittedName>
        <fullName evidence="1">Phosphoglycerate mutase</fullName>
    </submittedName>
</protein>
<dbReference type="EMBL" id="AP026560">
    <property type="protein sequence ID" value="BDP41491.1"/>
    <property type="molecule type" value="Genomic_DNA"/>
</dbReference>
<dbReference type="RefSeq" id="WP_264777252.1">
    <property type="nucleotide sequence ID" value="NZ_AP026560.1"/>
</dbReference>
<proteinExistence type="predicted"/>
<dbReference type="SUPFAM" id="SSF53254">
    <property type="entry name" value="Phosphoglycerate mutase-like"/>
    <property type="match status" value="1"/>
</dbReference>
<organism evidence="1 2">
    <name type="scientific">Deinococcus aetherius</name>
    <dbReference type="NCBI Taxonomy" id="200252"/>
    <lineage>
        <taxon>Bacteria</taxon>
        <taxon>Thermotogati</taxon>
        <taxon>Deinococcota</taxon>
        <taxon>Deinococci</taxon>
        <taxon>Deinococcales</taxon>
        <taxon>Deinococcaceae</taxon>
        <taxon>Deinococcus</taxon>
    </lineage>
</organism>
<keyword evidence="2" id="KW-1185">Reference proteome</keyword>
<dbReference type="Gene3D" id="3.40.50.1240">
    <property type="entry name" value="Phosphoglycerate mutase-like"/>
    <property type="match status" value="1"/>
</dbReference>
<dbReference type="Proteomes" id="UP001064971">
    <property type="component" value="Chromosome"/>
</dbReference>
<gene>
    <name evidence="1" type="primary">gpmA</name>
    <name evidence="1" type="ORF">DAETH_14600</name>
</gene>
<dbReference type="PANTHER" id="PTHR48100">
    <property type="entry name" value="BROAD-SPECIFICITY PHOSPHATASE YOR283W-RELATED"/>
    <property type="match status" value="1"/>
</dbReference>
<name>A0ABN6RDU9_9DEIO</name>
<accession>A0ABN6RDU9</accession>
<reference evidence="1" key="1">
    <citation type="submission" date="2022-07" db="EMBL/GenBank/DDBJ databases">
        <title>Complete Genome Sequence of the Radioresistant Bacterium Deinococcus aetherius ST0316, Isolated from the Air Dust collected in Lower Stratosphere above Japan.</title>
        <authorList>
            <person name="Satoh K."/>
            <person name="Hagiwara K."/>
            <person name="Katsumata K."/>
            <person name="Kubo A."/>
            <person name="Yokobori S."/>
            <person name="Yamagishi A."/>
            <person name="Oono Y."/>
            <person name="Narumi I."/>
        </authorList>
    </citation>
    <scope>NUCLEOTIDE SEQUENCE</scope>
    <source>
        <strain evidence="1">ST0316</strain>
    </source>
</reference>
<dbReference type="PANTHER" id="PTHR48100:SF1">
    <property type="entry name" value="HISTIDINE PHOSPHATASE FAMILY PROTEIN-RELATED"/>
    <property type="match status" value="1"/>
</dbReference>
<dbReference type="InterPro" id="IPR029033">
    <property type="entry name" value="His_PPase_superfam"/>
</dbReference>
<sequence>MRGAVSDQPKIAAGTLLLIRHAKATGQAPDAPLTSEGEAQAARLAETLADLGITRIVSSPWRRAVDTVGPLAERLGLTVETDGRLTERVLSGADLPDWMTHLRASFADAELMLAGGESGTLARTRVLTALADARDPYGLTAVVTHGNLLALALGLDFEGWANLRNPDVWALDRDGRAARLEPA</sequence>